<dbReference type="Pfam" id="PF00126">
    <property type="entry name" value="HTH_1"/>
    <property type="match status" value="1"/>
</dbReference>
<reference evidence="6 7" key="1">
    <citation type="journal article" date="2014" name="J. Microbiol.">
        <title>Diaminobutyricibacter tongyongensis gen. nov., sp. nov. and Homoserinibacter gongjuensis gen. nov., sp. nov. belong to the family Microbacteriaceae.</title>
        <authorList>
            <person name="Kim S.J."/>
            <person name="Ahn J.H."/>
            <person name="Weon H.Y."/>
            <person name="Hamada M."/>
            <person name="Suzuki K."/>
            <person name="Kwon S.W."/>
        </authorList>
    </citation>
    <scope>NUCLEOTIDE SEQUENCE [LARGE SCALE GENOMIC DNA]</scope>
    <source>
        <strain evidence="6 7">NBRC 108724</strain>
    </source>
</reference>
<dbReference type="CDD" id="cd05466">
    <property type="entry name" value="PBP2_LTTR_substrate"/>
    <property type="match status" value="1"/>
</dbReference>
<evidence type="ECO:0000313" key="6">
    <source>
        <dbReference type="EMBL" id="NEN06444.1"/>
    </source>
</evidence>
<dbReference type="GO" id="GO:0003677">
    <property type="term" value="F:DNA binding"/>
    <property type="evidence" value="ECO:0007669"/>
    <property type="project" value="UniProtKB-KW"/>
</dbReference>
<organism evidence="6 7">
    <name type="scientific">Leifsonia tongyongensis</name>
    <dbReference type="NCBI Taxonomy" id="1268043"/>
    <lineage>
        <taxon>Bacteria</taxon>
        <taxon>Bacillati</taxon>
        <taxon>Actinomycetota</taxon>
        <taxon>Actinomycetes</taxon>
        <taxon>Micrococcales</taxon>
        <taxon>Microbacteriaceae</taxon>
        <taxon>Leifsonia</taxon>
    </lineage>
</organism>
<proteinExistence type="inferred from homology"/>
<dbReference type="InterPro" id="IPR005119">
    <property type="entry name" value="LysR_subst-bd"/>
</dbReference>
<dbReference type="InterPro" id="IPR036390">
    <property type="entry name" value="WH_DNA-bd_sf"/>
</dbReference>
<dbReference type="SUPFAM" id="SSF53850">
    <property type="entry name" value="Periplasmic binding protein-like II"/>
    <property type="match status" value="1"/>
</dbReference>
<dbReference type="FunFam" id="1.10.10.10:FF:000001">
    <property type="entry name" value="LysR family transcriptional regulator"/>
    <property type="match status" value="1"/>
</dbReference>
<name>A0A6L9XZI6_9MICO</name>
<dbReference type="PANTHER" id="PTHR30419">
    <property type="entry name" value="HTH-TYPE TRANSCRIPTIONAL REGULATOR YBHD"/>
    <property type="match status" value="1"/>
</dbReference>
<sequence length="309" mass="33621">MLFRQLEYFVAIAREQHFGRAAEASYVSQPALSSAIHKLEQELNVTLINRGHAFEGLTPEGERLVIWAKRILAEHDAFKAEVRAVQSGLTGTLRVGATPTASTTVSLPVEAFAAIHPLAKVRVQTRLSADDLVRMLSEFELDAAVMAAGPADEAGLETVPLYDEDYVLIVPRELLPDRGTSMPWVEAHRLPLAMLDQRMHSRKLIDQAFADQGLVLDPQVETDSIASLYALVRTGRWASIVPSNWLFPRGGPTGPDVVTMAEPVARQRIVVAIGSREPGSLIARSFAKTAAALSLNELFAIGPSATRTP</sequence>
<evidence type="ECO:0000256" key="3">
    <source>
        <dbReference type="ARBA" id="ARBA00023125"/>
    </source>
</evidence>
<dbReference type="InterPro" id="IPR000847">
    <property type="entry name" value="LysR_HTH_N"/>
</dbReference>
<accession>A0A6L9XZI6</accession>
<dbReference type="GO" id="GO:0003700">
    <property type="term" value="F:DNA-binding transcription factor activity"/>
    <property type="evidence" value="ECO:0007669"/>
    <property type="project" value="InterPro"/>
</dbReference>
<keyword evidence="7" id="KW-1185">Reference proteome</keyword>
<dbReference type="GO" id="GO:0005829">
    <property type="term" value="C:cytosol"/>
    <property type="evidence" value="ECO:0007669"/>
    <property type="project" value="TreeGrafter"/>
</dbReference>
<dbReference type="EMBL" id="JAAGWY010000002">
    <property type="protein sequence ID" value="NEN06444.1"/>
    <property type="molecule type" value="Genomic_DNA"/>
</dbReference>
<evidence type="ECO:0000256" key="2">
    <source>
        <dbReference type="ARBA" id="ARBA00023015"/>
    </source>
</evidence>
<gene>
    <name evidence="6" type="ORF">G3T36_11235</name>
</gene>
<dbReference type="AlphaFoldDB" id="A0A6L9XZI6"/>
<keyword evidence="3" id="KW-0238">DNA-binding</keyword>
<dbReference type="SUPFAM" id="SSF46785">
    <property type="entry name" value="Winged helix' DNA-binding domain"/>
    <property type="match status" value="1"/>
</dbReference>
<comment type="caution">
    <text evidence="6">The sequence shown here is derived from an EMBL/GenBank/DDBJ whole genome shotgun (WGS) entry which is preliminary data.</text>
</comment>
<dbReference type="Proteomes" id="UP000474967">
    <property type="component" value="Unassembled WGS sequence"/>
</dbReference>
<evidence type="ECO:0000256" key="4">
    <source>
        <dbReference type="ARBA" id="ARBA00023163"/>
    </source>
</evidence>
<dbReference type="PRINTS" id="PR00039">
    <property type="entry name" value="HTHLYSR"/>
</dbReference>
<protein>
    <submittedName>
        <fullName evidence="6">LysR family transcriptional regulator</fullName>
    </submittedName>
</protein>
<dbReference type="InterPro" id="IPR036388">
    <property type="entry name" value="WH-like_DNA-bd_sf"/>
</dbReference>
<dbReference type="InterPro" id="IPR050950">
    <property type="entry name" value="HTH-type_LysR_regulators"/>
</dbReference>
<dbReference type="Pfam" id="PF03466">
    <property type="entry name" value="LysR_substrate"/>
    <property type="match status" value="1"/>
</dbReference>
<dbReference type="PANTHER" id="PTHR30419:SF31">
    <property type="entry name" value="BLR3139 PROTEIN"/>
    <property type="match status" value="1"/>
</dbReference>
<comment type="similarity">
    <text evidence="1">Belongs to the LysR transcriptional regulatory family.</text>
</comment>
<feature type="domain" description="HTH lysR-type" evidence="5">
    <location>
        <begin position="1"/>
        <end position="58"/>
    </location>
</feature>
<evidence type="ECO:0000259" key="5">
    <source>
        <dbReference type="PROSITE" id="PS50931"/>
    </source>
</evidence>
<evidence type="ECO:0000256" key="1">
    <source>
        <dbReference type="ARBA" id="ARBA00009437"/>
    </source>
</evidence>
<dbReference type="Gene3D" id="3.40.190.290">
    <property type="match status" value="1"/>
</dbReference>
<keyword evidence="4" id="KW-0804">Transcription</keyword>
<keyword evidence="2" id="KW-0805">Transcription regulation</keyword>
<dbReference type="PROSITE" id="PS50931">
    <property type="entry name" value="HTH_LYSR"/>
    <property type="match status" value="1"/>
</dbReference>
<evidence type="ECO:0000313" key="7">
    <source>
        <dbReference type="Proteomes" id="UP000474967"/>
    </source>
</evidence>
<dbReference type="RefSeq" id="WP_163289861.1">
    <property type="nucleotide sequence ID" value="NZ_JAAGWY010000002.1"/>
</dbReference>
<dbReference type="Gene3D" id="1.10.10.10">
    <property type="entry name" value="Winged helix-like DNA-binding domain superfamily/Winged helix DNA-binding domain"/>
    <property type="match status" value="1"/>
</dbReference>